<proteinExistence type="predicted"/>
<reference evidence="1 2" key="2">
    <citation type="journal article" date="2013" name="Genome Announc.">
        <title>Genome Sequence of Growth-Improving Paenibacillus mucilaginosus Strain KNP414.</title>
        <authorList>
            <person name="Lu J.J."/>
            <person name="Wang J.F."/>
            <person name="Hu X.F."/>
        </authorList>
    </citation>
    <scope>NUCLEOTIDE SEQUENCE [LARGE SCALE GENOMIC DNA]</scope>
    <source>
        <strain evidence="1 2">KNP414</strain>
    </source>
</reference>
<name>F8FNL0_PAEMK</name>
<protein>
    <submittedName>
        <fullName evidence="1">Uncharacterized protein</fullName>
    </submittedName>
</protein>
<dbReference type="KEGG" id="pms:KNP414_01558"/>
<dbReference type="Proteomes" id="UP000006620">
    <property type="component" value="Chromosome"/>
</dbReference>
<organism evidence="1 2">
    <name type="scientific">Paenibacillus mucilaginosus (strain KNP414)</name>
    <dbReference type="NCBI Taxonomy" id="1036673"/>
    <lineage>
        <taxon>Bacteria</taxon>
        <taxon>Bacillati</taxon>
        <taxon>Bacillota</taxon>
        <taxon>Bacilli</taxon>
        <taxon>Bacillales</taxon>
        <taxon>Paenibacillaceae</taxon>
        <taxon>Paenibacillus</taxon>
    </lineage>
</organism>
<dbReference type="HOGENOM" id="CLU_2845648_0_0_9"/>
<gene>
    <name evidence="1" type="ordered locus">KNP414_01558</name>
</gene>
<dbReference type="AlphaFoldDB" id="F8FNL0"/>
<sequence>MPPHTKRDVVLHPRHGLQRETNAGRSRTFYQEACQVRDAAFFSETGGTPVYWEVKPQPSPLPQGG</sequence>
<accession>F8FNL0</accession>
<reference evidence="2" key="1">
    <citation type="submission" date="2011-06" db="EMBL/GenBank/DDBJ databases">
        <title>Complete genome sequence of Paenibacillus mucilaginosus KNP414.</title>
        <authorList>
            <person name="Wang J."/>
            <person name="Hu S."/>
            <person name="Hu X."/>
            <person name="Zhang B."/>
            <person name="Dong D."/>
            <person name="Zhang S."/>
            <person name="Zhao K."/>
            <person name="Wu D."/>
        </authorList>
    </citation>
    <scope>NUCLEOTIDE SEQUENCE [LARGE SCALE GENOMIC DNA]</scope>
    <source>
        <strain evidence="2">KNP414</strain>
    </source>
</reference>
<evidence type="ECO:0000313" key="1">
    <source>
        <dbReference type="EMBL" id="AEI40122.1"/>
    </source>
</evidence>
<evidence type="ECO:0000313" key="2">
    <source>
        <dbReference type="Proteomes" id="UP000006620"/>
    </source>
</evidence>
<dbReference type="EMBL" id="CP002869">
    <property type="protein sequence ID" value="AEI40122.1"/>
    <property type="molecule type" value="Genomic_DNA"/>
</dbReference>